<dbReference type="EMBL" id="GBRH01222242">
    <property type="protein sequence ID" value="JAD75653.1"/>
    <property type="molecule type" value="Transcribed_RNA"/>
</dbReference>
<reference evidence="1" key="1">
    <citation type="submission" date="2014-09" db="EMBL/GenBank/DDBJ databases">
        <authorList>
            <person name="Magalhaes I.L.F."/>
            <person name="Oliveira U."/>
            <person name="Santos F.R."/>
            <person name="Vidigal T.H.D.A."/>
            <person name="Brescovit A.D."/>
            <person name="Santos A.J."/>
        </authorList>
    </citation>
    <scope>NUCLEOTIDE SEQUENCE</scope>
    <source>
        <tissue evidence="1">Shoot tissue taken approximately 20 cm above the soil surface</tissue>
    </source>
</reference>
<name>A0A0A9CMK2_ARUDO</name>
<reference evidence="1" key="2">
    <citation type="journal article" date="2015" name="Data Brief">
        <title>Shoot transcriptome of the giant reed, Arundo donax.</title>
        <authorList>
            <person name="Barrero R.A."/>
            <person name="Guerrero F.D."/>
            <person name="Moolhuijzen P."/>
            <person name="Goolsby J.A."/>
            <person name="Tidwell J."/>
            <person name="Bellgard S.E."/>
            <person name="Bellgard M.I."/>
        </authorList>
    </citation>
    <scope>NUCLEOTIDE SEQUENCE</scope>
    <source>
        <tissue evidence="1">Shoot tissue taken approximately 20 cm above the soil surface</tissue>
    </source>
</reference>
<evidence type="ECO:0000313" key="1">
    <source>
        <dbReference type="EMBL" id="JAD75653.1"/>
    </source>
</evidence>
<dbReference type="AlphaFoldDB" id="A0A0A9CMK2"/>
<proteinExistence type="predicted"/>
<sequence length="44" mass="4893">MPTNNSICSIPPLRPPTCYCHLHAINQLLLTLTTLPLSQFGDEK</sequence>
<accession>A0A0A9CMK2</accession>
<protein>
    <submittedName>
        <fullName evidence="1">Uncharacterized protein</fullName>
    </submittedName>
</protein>
<organism evidence="1">
    <name type="scientific">Arundo donax</name>
    <name type="common">Giant reed</name>
    <name type="synonym">Donax arundinaceus</name>
    <dbReference type="NCBI Taxonomy" id="35708"/>
    <lineage>
        <taxon>Eukaryota</taxon>
        <taxon>Viridiplantae</taxon>
        <taxon>Streptophyta</taxon>
        <taxon>Embryophyta</taxon>
        <taxon>Tracheophyta</taxon>
        <taxon>Spermatophyta</taxon>
        <taxon>Magnoliopsida</taxon>
        <taxon>Liliopsida</taxon>
        <taxon>Poales</taxon>
        <taxon>Poaceae</taxon>
        <taxon>PACMAD clade</taxon>
        <taxon>Arundinoideae</taxon>
        <taxon>Arundineae</taxon>
        <taxon>Arundo</taxon>
    </lineage>
</organism>